<evidence type="ECO:0000313" key="2">
    <source>
        <dbReference type="EMBL" id="GHO95801.1"/>
    </source>
</evidence>
<sequence>MTHAPYNDIAAWYDRYLQEQPVYEDVVLPALLSLLGSVQGQAICDLACGQGWLARELARRGARMTGIDLAEQQIVLARQYEEQEPLGISYSVDDVQVGASVVEGCFDGSICILALMDIPDIEAVFRTCRRILKPGGWFVFAITHPCFTAPDAQWMETADQQIVRAVRGYFQERFWRSTAGGIRTRVGAYHRMLSTYLNTLATAGFALERLVEPIATGKYAEQMPGYREVPSLAMIRASAIVLNNAVK</sequence>
<accession>A0A8J3IJS8</accession>
<comment type="caution">
    <text evidence="2">The sequence shown here is derived from an EMBL/GenBank/DDBJ whole genome shotgun (WGS) entry which is preliminary data.</text>
</comment>
<dbReference type="EMBL" id="BNJK01000001">
    <property type="protein sequence ID" value="GHO95801.1"/>
    <property type="molecule type" value="Genomic_DNA"/>
</dbReference>
<organism evidence="2 3">
    <name type="scientific">Reticulibacter mediterranei</name>
    <dbReference type="NCBI Taxonomy" id="2778369"/>
    <lineage>
        <taxon>Bacteria</taxon>
        <taxon>Bacillati</taxon>
        <taxon>Chloroflexota</taxon>
        <taxon>Ktedonobacteria</taxon>
        <taxon>Ktedonobacterales</taxon>
        <taxon>Reticulibacteraceae</taxon>
        <taxon>Reticulibacter</taxon>
    </lineage>
</organism>
<protein>
    <submittedName>
        <fullName evidence="2">Class I SAM-dependent methyltransferase</fullName>
    </submittedName>
</protein>
<dbReference type="Proteomes" id="UP000597444">
    <property type="component" value="Unassembled WGS sequence"/>
</dbReference>
<name>A0A8J3IJS8_9CHLR</name>
<dbReference type="SUPFAM" id="SSF53335">
    <property type="entry name" value="S-adenosyl-L-methionine-dependent methyltransferases"/>
    <property type="match status" value="1"/>
</dbReference>
<proteinExistence type="predicted"/>
<dbReference type="GO" id="GO:0008757">
    <property type="term" value="F:S-adenosylmethionine-dependent methyltransferase activity"/>
    <property type="evidence" value="ECO:0007669"/>
    <property type="project" value="InterPro"/>
</dbReference>
<dbReference type="PANTHER" id="PTHR43591:SF110">
    <property type="entry name" value="RHODANESE DOMAIN-CONTAINING PROTEIN"/>
    <property type="match status" value="1"/>
</dbReference>
<evidence type="ECO:0000259" key="1">
    <source>
        <dbReference type="Pfam" id="PF08241"/>
    </source>
</evidence>
<dbReference type="GO" id="GO:0032259">
    <property type="term" value="P:methylation"/>
    <property type="evidence" value="ECO:0007669"/>
    <property type="project" value="UniProtKB-KW"/>
</dbReference>
<dbReference type="InterPro" id="IPR029063">
    <property type="entry name" value="SAM-dependent_MTases_sf"/>
</dbReference>
<keyword evidence="3" id="KW-1185">Reference proteome</keyword>
<keyword evidence="2" id="KW-0489">Methyltransferase</keyword>
<dbReference type="AlphaFoldDB" id="A0A8J3IJS8"/>
<dbReference type="InterPro" id="IPR013216">
    <property type="entry name" value="Methyltransf_11"/>
</dbReference>
<feature type="domain" description="Methyltransferase type 11" evidence="1">
    <location>
        <begin position="45"/>
        <end position="140"/>
    </location>
</feature>
<dbReference type="Pfam" id="PF08241">
    <property type="entry name" value="Methyltransf_11"/>
    <property type="match status" value="1"/>
</dbReference>
<dbReference type="Gene3D" id="3.40.50.150">
    <property type="entry name" value="Vaccinia Virus protein VP39"/>
    <property type="match status" value="1"/>
</dbReference>
<evidence type="ECO:0000313" key="3">
    <source>
        <dbReference type="Proteomes" id="UP000597444"/>
    </source>
</evidence>
<dbReference type="PANTHER" id="PTHR43591">
    <property type="entry name" value="METHYLTRANSFERASE"/>
    <property type="match status" value="1"/>
</dbReference>
<reference evidence="2" key="1">
    <citation type="submission" date="2020-10" db="EMBL/GenBank/DDBJ databases">
        <title>Taxonomic study of unclassified bacteria belonging to the class Ktedonobacteria.</title>
        <authorList>
            <person name="Yabe S."/>
            <person name="Wang C.M."/>
            <person name="Zheng Y."/>
            <person name="Sakai Y."/>
            <person name="Cavaletti L."/>
            <person name="Monciardini P."/>
            <person name="Donadio S."/>
        </authorList>
    </citation>
    <scope>NUCLEOTIDE SEQUENCE</scope>
    <source>
        <strain evidence="2">ID150040</strain>
    </source>
</reference>
<dbReference type="RefSeq" id="WP_220206459.1">
    <property type="nucleotide sequence ID" value="NZ_BNJK01000001.1"/>
</dbReference>
<gene>
    <name evidence="2" type="ORF">KSF_058490</name>
</gene>
<dbReference type="CDD" id="cd02440">
    <property type="entry name" value="AdoMet_MTases"/>
    <property type="match status" value="1"/>
</dbReference>
<keyword evidence="2" id="KW-0808">Transferase</keyword>